<proteinExistence type="predicted"/>
<sequence length="62" mass="7273">MDEIANLMEEIELMREEFFAADDMETRLEISFAISDLEDQLLKARMRETEGVTPWVFMGISK</sequence>
<name>A0ABU6CT45_9GAMM</name>
<protein>
    <submittedName>
        <fullName evidence="1">Uncharacterized protein</fullName>
    </submittedName>
</protein>
<organism evidence="1 2">
    <name type="scientific">Candidatus Thiothrix phosphatis</name>
    <dbReference type="NCBI Taxonomy" id="3112415"/>
    <lineage>
        <taxon>Bacteria</taxon>
        <taxon>Pseudomonadati</taxon>
        <taxon>Pseudomonadota</taxon>
        <taxon>Gammaproteobacteria</taxon>
        <taxon>Thiotrichales</taxon>
        <taxon>Thiotrichaceae</taxon>
        <taxon>Thiothrix</taxon>
    </lineage>
</organism>
<dbReference type="RefSeq" id="WP_324693231.1">
    <property type="nucleotide sequence ID" value="NZ_JAYMYJ010000029.1"/>
</dbReference>
<evidence type="ECO:0000313" key="1">
    <source>
        <dbReference type="EMBL" id="MEB4590005.1"/>
    </source>
</evidence>
<dbReference type="EMBL" id="JAYMYJ010000029">
    <property type="protein sequence ID" value="MEB4590005.1"/>
    <property type="molecule type" value="Genomic_DNA"/>
</dbReference>
<reference evidence="2" key="1">
    <citation type="submission" date="2023-07" db="EMBL/GenBank/DDBJ databases">
        <title>The carbon used by Thiothrix.</title>
        <authorList>
            <person name="Chen L."/>
        </authorList>
    </citation>
    <scope>NUCLEOTIDE SEQUENCE [LARGE SCALE GENOMIC DNA]</scope>
</reference>
<evidence type="ECO:0000313" key="2">
    <source>
        <dbReference type="Proteomes" id="UP001308005"/>
    </source>
</evidence>
<dbReference type="Proteomes" id="UP001308005">
    <property type="component" value="Unassembled WGS sequence"/>
</dbReference>
<accession>A0ABU6CT45</accession>
<gene>
    <name evidence="1" type="ORF">VSS37_03345</name>
</gene>
<keyword evidence="2" id="KW-1185">Reference proteome</keyword>
<comment type="caution">
    <text evidence="1">The sequence shown here is derived from an EMBL/GenBank/DDBJ whole genome shotgun (WGS) entry which is preliminary data.</text>
</comment>
<reference evidence="1 2" key="2">
    <citation type="submission" date="2024-01" db="EMBL/GenBank/DDBJ databases">
        <authorList>
            <person name="Xie X."/>
        </authorList>
    </citation>
    <scope>NUCLEOTIDE SEQUENCE [LARGE SCALE GENOMIC DNA]</scope>
    <source>
        <strain evidence="1">SCUT-1</strain>
    </source>
</reference>